<keyword evidence="1" id="KW-0472">Membrane</keyword>
<proteinExistence type="predicted"/>
<dbReference type="AlphaFoldDB" id="A5Z6G2"/>
<organism evidence="3 4">
    <name type="scientific">Eubacterium ventriosum ATCC 27560</name>
    <dbReference type="NCBI Taxonomy" id="411463"/>
    <lineage>
        <taxon>Bacteria</taxon>
        <taxon>Bacillati</taxon>
        <taxon>Bacillota</taxon>
        <taxon>Clostridia</taxon>
        <taxon>Eubacteriales</taxon>
        <taxon>Eubacteriaceae</taxon>
        <taxon>Eubacterium</taxon>
    </lineage>
</organism>
<dbReference type="InterPro" id="IPR011642">
    <property type="entry name" value="Gate_dom"/>
</dbReference>
<feature type="transmembrane region" description="Helical" evidence="1">
    <location>
        <begin position="198"/>
        <end position="221"/>
    </location>
</feature>
<name>A5Z6G2_9FIRM</name>
<feature type="transmembrane region" description="Helical" evidence="1">
    <location>
        <begin position="287"/>
        <end position="307"/>
    </location>
</feature>
<dbReference type="EMBL" id="AAVL02000033">
    <property type="protein sequence ID" value="EDM51387.1"/>
    <property type="molecule type" value="Genomic_DNA"/>
</dbReference>
<feature type="transmembrane region" description="Helical" evidence="1">
    <location>
        <begin position="41"/>
        <end position="62"/>
    </location>
</feature>
<dbReference type="Proteomes" id="UP000006000">
    <property type="component" value="Unassembled WGS sequence"/>
</dbReference>
<feature type="transmembrane region" description="Helical" evidence="1">
    <location>
        <begin position="253"/>
        <end position="275"/>
    </location>
</feature>
<accession>A5Z6G2</accession>
<feature type="transmembrane region" description="Helical" evidence="1">
    <location>
        <begin position="158"/>
        <end position="178"/>
    </location>
</feature>
<feature type="domain" description="Nucleoside transporter/FeoB GTPase Gate" evidence="2">
    <location>
        <begin position="50"/>
        <end position="145"/>
    </location>
</feature>
<feature type="transmembrane region" description="Helical" evidence="1">
    <location>
        <begin position="17"/>
        <end position="35"/>
    </location>
</feature>
<sequence length="310" mass="35365">MINLMLILSKSVRSKKYVYSFVCLFIMACCIIYSVNITNYVILGIKICLYSVIPSLLPFMLITNYMQAHNLCTTVSAIFYPIFNKLMSLSEYGTFALIIGFTSGYPMGAKIIGDLYSANNISFKEAKLLITFCNISSISFLINYVLNKCLNNCIPPWLIILFVYLPPLLTGLFNSRFIKFTNNNNTVHTESTFNSIHATFYSLARLSIYIICFNILVNFIISINKIPVLQKYIIVGLTEITTASLYISTESNLYLKIYLTCSSIILGGLSIMFQSFSFLNNSTLKRYYVLGKIEHFLIFNIIFFIWMSCN</sequence>
<reference evidence="3 4" key="1">
    <citation type="submission" date="2007-03" db="EMBL/GenBank/DDBJ databases">
        <authorList>
            <person name="Fulton L."/>
            <person name="Clifton S."/>
            <person name="Fulton B."/>
            <person name="Xu J."/>
            <person name="Minx P."/>
            <person name="Pepin K.H."/>
            <person name="Johnson M."/>
            <person name="Thiruvilangam P."/>
            <person name="Bhonagiri V."/>
            <person name="Nash W.E."/>
            <person name="Mardis E.R."/>
            <person name="Wilson R.K."/>
        </authorList>
    </citation>
    <scope>NUCLEOTIDE SEQUENCE [LARGE SCALE GENOMIC DNA]</scope>
    <source>
        <strain evidence="3 4">ATCC 27560</strain>
    </source>
</reference>
<protein>
    <recommendedName>
        <fullName evidence="2">Nucleoside transporter/FeoB GTPase Gate domain-containing protein</fullName>
    </recommendedName>
</protein>
<evidence type="ECO:0000313" key="4">
    <source>
        <dbReference type="Proteomes" id="UP000006000"/>
    </source>
</evidence>
<evidence type="ECO:0000259" key="2">
    <source>
        <dbReference type="Pfam" id="PF07670"/>
    </source>
</evidence>
<feature type="transmembrane region" description="Helical" evidence="1">
    <location>
        <begin position="128"/>
        <end position="146"/>
    </location>
</feature>
<evidence type="ECO:0000256" key="1">
    <source>
        <dbReference type="SAM" id="Phobius"/>
    </source>
</evidence>
<dbReference type="STRING" id="411463.EUBVEN_01295"/>
<feature type="transmembrane region" description="Helical" evidence="1">
    <location>
        <begin position="228"/>
        <end position="247"/>
    </location>
</feature>
<comment type="caution">
    <text evidence="3">The sequence shown here is derived from an EMBL/GenBank/DDBJ whole genome shotgun (WGS) entry which is preliminary data.</text>
</comment>
<gene>
    <name evidence="3" type="ORF">EUBVEN_01295</name>
</gene>
<keyword evidence="1" id="KW-0812">Transmembrane</keyword>
<dbReference type="eggNOG" id="COG3314">
    <property type="taxonomic scope" value="Bacteria"/>
</dbReference>
<dbReference type="Pfam" id="PF07670">
    <property type="entry name" value="Gate"/>
    <property type="match status" value="1"/>
</dbReference>
<evidence type="ECO:0000313" key="3">
    <source>
        <dbReference type="EMBL" id="EDM51387.1"/>
    </source>
</evidence>
<keyword evidence="1" id="KW-1133">Transmembrane helix</keyword>
<reference evidence="3 4" key="2">
    <citation type="submission" date="2007-04" db="EMBL/GenBank/DDBJ databases">
        <title>Draft genome sequence of Eubacterium ventriosum (ATCC 27560).</title>
        <authorList>
            <person name="Sudarsanam P."/>
            <person name="Ley R."/>
            <person name="Guruge J."/>
            <person name="Turnbaugh P.J."/>
            <person name="Mahowald M."/>
            <person name="Liep D."/>
            <person name="Gordon J."/>
        </authorList>
    </citation>
    <scope>NUCLEOTIDE SEQUENCE [LARGE SCALE GENOMIC DNA]</scope>
    <source>
        <strain evidence="3 4">ATCC 27560</strain>
    </source>
</reference>
<feature type="transmembrane region" description="Helical" evidence="1">
    <location>
        <begin position="89"/>
        <end position="108"/>
    </location>
</feature>
<dbReference type="HOGENOM" id="CLU_051469_2_0_9"/>